<comment type="caution">
    <text evidence="2">The sequence shown here is derived from an EMBL/GenBank/DDBJ whole genome shotgun (WGS) entry which is preliminary data.</text>
</comment>
<dbReference type="InterPro" id="IPR024520">
    <property type="entry name" value="DUF3558"/>
</dbReference>
<sequence length="185" mass="20034">MSRIAVWVTFILVLTGCSPSVPGAPVPSSEPPATSQLPTNAKGRVHITFDPCKDIPSSVVQQLQLDAKPPRSDTQSDGDTENVFCKYYPRGEYLLTLAASNYSLDMLRQANNEWGYQELEIGGRKALFGYRSKQPETDSCALNISATTGVYGVLISSSPGEFAPYPDCLTAARKNAEGLVPYLPL</sequence>
<reference evidence="2 3" key="1">
    <citation type="journal article" date="2019" name="Sci. Rep.">
        <title>Extended insight into the Mycobacterium chelonae-abscessus complex through whole genome sequencing of Mycobacterium salmoniphilum outbreak and Mycobacterium salmoniphilum-like strains.</title>
        <authorList>
            <person name="Behra P.R.K."/>
            <person name="Das S."/>
            <person name="Pettersson B.M.F."/>
            <person name="Shirreff L."/>
            <person name="DuCote T."/>
            <person name="Jacobsson K.G."/>
            <person name="Ennis D.G."/>
            <person name="Kirsebom L.A."/>
        </authorList>
    </citation>
    <scope>NUCLEOTIDE SEQUENCE [LARGE SCALE GENOMIC DNA]</scope>
    <source>
        <strain evidence="2 3">DSM 45524</strain>
    </source>
</reference>
<evidence type="ECO:0000313" key="3">
    <source>
        <dbReference type="Proteomes" id="UP000295627"/>
    </source>
</evidence>
<accession>A0A4R5PAA7</accession>
<name>A0A4R5PAA7_9MYCO</name>
<dbReference type="Pfam" id="PF12079">
    <property type="entry name" value="DUF3558"/>
    <property type="match status" value="1"/>
</dbReference>
<keyword evidence="1" id="KW-0732">Signal</keyword>
<evidence type="ECO:0000256" key="1">
    <source>
        <dbReference type="SAM" id="SignalP"/>
    </source>
</evidence>
<dbReference type="EMBL" id="RXLR01000015">
    <property type="protein sequence ID" value="TDH21018.1"/>
    <property type="molecule type" value="Genomic_DNA"/>
</dbReference>
<gene>
    <name evidence="2" type="ORF">EJ571_13690</name>
</gene>
<evidence type="ECO:0000313" key="2">
    <source>
        <dbReference type="EMBL" id="TDH21018.1"/>
    </source>
</evidence>
<proteinExistence type="predicted"/>
<dbReference type="RefSeq" id="WP_078335056.1">
    <property type="nucleotide sequence ID" value="NZ_MAFQ01000009.1"/>
</dbReference>
<feature type="chain" id="PRO_5020379246" evidence="1">
    <location>
        <begin position="24"/>
        <end position="185"/>
    </location>
</feature>
<feature type="signal peptide" evidence="1">
    <location>
        <begin position="1"/>
        <end position="23"/>
    </location>
</feature>
<organism evidence="2 3">
    <name type="scientific">Mycobacteroides franklinii</name>
    <dbReference type="NCBI Taxonomy" id="948102"/>
    <lineage>
        <taxon>Bacteria</taxon>
        <taxon>Bacillati</taxon>
        <taxon>Actinomycetota</taxon>
        <taxon>Actinomycetes</taxon>
        <taxon>Mycobacteriales</taxon>
        <taxon>Mycobacteriaceae</taxon>
        <taxon>Mycobacteroides</taxon>
    </lineage>
</organism>
<dbReference type="Proteomes" id="UP000295627">
    <property type="component" value="Unassembled WGS sequence"/>
</dbReference>
<dbReference type="AlphaFoldDB" id="A0A4R5PAA7"/>
<dbReference type="PROSITE" id="PS51257">
    <property type="entry name" value="PROKAR_LIPOPROTEIN"/>
    <property type="match status" value="1"/>
</dbReference>
<protein>
    <submittedName>
        <fullName evidence="2">DUF3558 domain-containing protein</fullName>
    </submittedName>
</protein>